<protein>
    <submittedName>
        <fullName evidence="1">Uncharacterized protein</fullName>
    </submittedName>
</protein>
<dbReference type="OrthoDB" id="2474146at2759"/>
<organism evidence="1 2">
    <name type="scientific">Gigaspora rosea</name>
    <dbReference type="NCBI Taxonomy" id="44941"/>
    <lineage>
        <taxon>Eukaryota</taxon>
        <taxon>Fungi</taxon>
        <taxon>Fungi incertae sedis</taxon>
        <taxon>Mucoromycota</taxon>
        <taxon>Glomeromycotina</taxon>
        <taxon>Glomeromycetes</taxon>
        <taxon>Diversisporales</taxon>
        <taxon>Gigasporaceae</taxon>
        <taxon>Gigaspora</taxon>
    </lineage>
</organism>
<dbReference type="EMBL" id="QKWP01000100">
    <property type="protein sequence ID" value="RIB27383.1"/>
    <property type="molecule type" value="Genomic_DNA"/>
</dbReference>
<accession>A0A397W523</accession>
<reference evidence="1 2" key="1">
    <citation type="submission" date="2018-06" db="EMBL/GenBank/DDBJ databases">
        <title>Comparative genomics reveals the genomic features of Rhizophagus irregularis, R. cerebriforme, R. diaphanum and Gigaspora rosea, and their symbiotic lifestyle signature.</title>
        <authorList>
            <person name="Morin E."/>
            <person name="San Clemente H."/>
            <person name="Chen E.C.H."/>
            <person name="De La Providencia I."/>
            <person name="Hainaut M."/>
            <person name="Kuo A."/>
            <person name="Kohler A."/>
            <person name="Murat C."/>
            <person name="Tang N."/>
            <person name="Roy S."/>
            <person name="Loubradou J."/>
            <person name="Henrissat B."/>
            <person name="Grigoriev I.V."/>
            <person name="Corradi N."/>
            <person name="Roux C."/>
            <person name="Martin F.M."/>
        </authorList>
    </citation>
    <scope>NUCLEOTIDE SEQUENCE [LARGE SCALE GENOMIC DNA]</scope>
    <source>
        <strain evidence="1 2">DAOM 194757</strain>
    </source>
</reference>
<evidence type="ECO:0000313" key="2">
    <source>
        <dbReference type="Proteomes" id="UP000266673"/>
    </source>
</evidence>
<keyword evidence="2" id="KW-1185">Reference proteome</keyword>
<proteinExistence type="predicted"/>
<gene>
    <name evidence="1" type="ORF">C2G38_2240173</name>
</gene>
<evidence type="ECO:0000313" key="1">
    <source>
        <dbReference type="EMBL" id="RIB27383.1"/>
    </source>
</evidence>
<comment type="caution">
    <text evidence="1">The sequence shown here is derived from an EMBL/GenBank/DDBJ whole genome shotgun (WGS) entry which is preliminary data.</text>
</comment>
<dbReference type="AlphaFoldDB" id="A0A397W523"/>
<sequence>MSYQYISTLNDEEQALIPFKINPLNYIKPLFEYTSYTTSVGYYLLDGVQDLFSEEDTIFINAVRCSLVKMLLRTSRKLKNLTIRFDGVIRDKTIKELCRNTTIVSLSIDNMNNEPFGS</sequence>
<name>A0A397W523_9GLOM</name>
<dbReference type="Proteomes" id="UP000266673">
    <property type="component" value="Unassembled WGS sequence"/>
</dbReference>